<dbReference type="OrthoDB" id="47039at2759"/>
<feature type="compositionally biased region" description="Low complexity" evidence="1">
    <location>
        <begin position="129"/>
        <end position="148"/>
    </location>
</feature>
<feature type="compositionally biased region" description="Low complexity" evidence="1">
    <location>
        <begin position="108"/>
        <end position="121"/>
    </location>
</feature>
<dbReference type="InParanoid" id="A0A1E7EPR3"/>
<evidence type="ECO:0000313" key="2">
    <source>
        <dbReference type="EMBL" id="OEU07844.1"/>
    </source>
</evidence>
<feature type="compositionally biased region" description="Low complexity" evidence="1">
    <location>
        <begin position="421"/>
        <end position="435"/>
    </location>
</feature>
<protein>
    <submittedName>
        <fullName evidence="2">Uncharacterized protein</fullName>
    </submittedName>
</protein>
<evidence type="ECO:0000256" key="1">
    <source>
        <dbReference type="SAM" id="MobiDB-lite"/>
    </source>
</evidence>
<sequence>MNRQISHSAKPMGGWIRSVSTDSNSSNNAAATCIPSPPSSEVCALTRFAYTLGSIVRNNDPSIVNNNDVRREAKLLMSLSCSSPIHGMGNVERRTAAGNDNNKEMTQSVSSSSSSSSSTTSGRNTPVHSITSTGSSSSTSTSVGSSRRSSFCFTCPSLSLNDTRNSNSTNTPGSMLSRTLKVDDKDALRLSSEAMARNVIESFQKAMEWRIQSWVDSLSRVLVIKEREFSNDGNQQHELIYSNEALLVAALREIEGKVQVREATTAFKVMNKVSSVDEMGTPLKKQRLVEQEEEDCRSVLEEGEYFYDVIHVLEMQCSLNISSPAGNVQIDLNVPGKIQGSFLSSEEDHNNVDKLTDVTIDLNTEMLASMIEKSSRVAVRASTEALLKGEHVTVDLIEQAQATTKNSIDTTTKKLVQQQRASSPTTTAGASSSTPHQTRTPKRKASDDEANYVTGLMVVTPASRESASSTSSYCESSDSDGDNIKPVRLHIPDNFPNFEGKLIQPQVSRASYHKTQQQQQQTTPVRNLDFAARLPSKKRTTITPTTKAPHHFIERVKGPSLPVLVEVACAAIYSKKKN</sequence>
<dbReference type="KEGG" id="fcy:FRACYDRAFT_250468"/>
<proteinExistence type="predicted"/>
<feature type="region of interest" description="Disordered" evidence="1">
    <location>
        <begin position="1"/>
        <end position="24"/>
    </location>
</feature>
<feature type="region of interest" description="Disordered" evidence="1">
    <location>
        <begin position="84"/>
        <end position="148"/>
    </location>
</feature>
<organism evidence="2 3">
    <name type="scientific">Fragilariopsis cylindrus CCMP1102</name>
    <dbReference type="NCBI Taxonomy" id="635003"/>
    <lineage>
        <taxon>Eukaryota</taxon>
        <taxon>Sar</taxon>
        <taxon>Stramenopiles</taxon>
        <taxon>Ochrophyta</taxon>
        <taxon>Bacillariophyta</taxon>
        <taxon>Bacillariophyceae</taxon>
        <taxon>Bacillariophycidae</taxon>
        <taxon>Bacillariales</taxon>
        <taxon>Bacillariaceae</taxon>
        <taxon>Fragilariopsis</taxon>
    </lineage>
</organism>
<evidence type="ECO:0000313" key="3">
    <source>
        <dbReference type="Proteomes" id="UP000095751"/>
    </source>
</evidence>
<dbReference type="EMBL" id="KV784383">
    <property type="protein sequence ID" value="OEU07844.1"/>
    <property type="molecule type" value="Genomic_DNA"/>
</dbReference>
<reference evidence="2 3" key="1">
    <citation type="submission" date="2016-09" db="EMBL/GenBank/DDBJ databases">
        <title>Extensive genetic diversity and differential bi-allelic expression allows diatom success in the polar Southern Ocean.</title>
        <authorList>
            <consortium name="DOE Joint Genome Institute"/>
            <person name="Mock T."/>
            <person name="Otillar R.P."/>
            <person name="Strauss J."/>
            <person name="Dupont C."/>
            <person name="Frickenhaus S."/>
            <person name="Maumus F."/>
            <person name="Mcmullan M."/>
            <person name="Sanges R."/>
            <person name="Schmutz J."/>
            <person name="Toseland A."/>
            <person name="Valas R."/>
            <person name="Veluchamy A."/>
            <person name="Ward B.J."/>
            <person name="Allen A."/>
            <person name="Barry K."/>
            <person name="Falciatore A."/>
            <person name="Ferrante M."/>
            <person name="Fortunato A.E."/>
            <person name="Gloeckner G."/>
            <person name="Gruber A."/>
            <person name="Hipkin R."/>
            <person name="Janech M."/>
            <person name="Kroth P."/>
            <person name="Leese F."/>
            <person name="Lindquist E."/>
            <person name="Lyon B.R."/>
            <person name="Martin J."/>
            <person name="Mayer C."/>
            <person name="Parker M."/>
            <person name="Quesneville H."/>
            <person name="Raymond J."/>
            <person name="Uhlig C."/>
            <person name="Valentin K.U."/>
            <person name="Worden A.Z."/>
            <person name="Armbrust E.V."/>
            <person name="Bowler C."/>
            <person name="Green B."/>
            <person name="Moulton V."/>
            <person name="Van Oosterhout C."/>
            <person name="Grigoriev I."/>
        </authorList>
    </citation>
    <scope>NUCLEOTIDE SEQUENCE [LARGE SCALE GENOMIC DNA]</scope>
    <source>
        <strain evidence="2 3">CCMP1102</strain>
    </source>
</reference>
<feature type="region of interest" description="Disordered" evidence="1">
    <location>
        <begin position="414"/>
        <end position="484"/>
    </location>
</feature>
<feature type="compositionally biased region" description="Polar residues" evidence="1">
    <location>
        <begin position="98"/>
        <end position="107"/>
    </location>
</feature>
<feature type="compositionally biased region" description="Low complexity" evidence="1">
    <location>
        <begin position="463"/>
        <end position="476"/>
    </location>
</feature>
<name>A0A1E7EPR3_9STRA</name>
<dbReference type="AlphaFoldDB" id="A0A1E7EPR3"/>
<dbReference type="Proteomes" id="UP000095751">
    <property type="component" value="Unassembled WGS sequence"/>
</dbReference>
<keyword evidence="3" id="KW-1185">Reference proteome</keyword>
<gene>
    <name evidence="2" type="ORF">FRACYDRAFT_250468</name>
</gene>
<accession>A0A1E7EPR3</accession>